<dbReference type="EMBL" id="LS974617">
    <property type="protein sequence ID" value="CAG7889097.1"/>
    <property type="molecule type" value="Genomic_DNA"/>
</dbReference>
<dbReference type="Gramene" id="A01p31730.2_BraZ1">
    <property type="protein sequence ID" value="A01p31730.2_BraZ1.CDS"/>
    <property type="gene ID" value="A01g31730.2_BraZ1"/>
</dbReference>
<proteinExistence type="predicted"/>
<organism evidence="1 2">
    <name type="scientific">Brassica campestris</name>
    <name type="common">Field mustard</name>
    <dbReference type="NCBI Taxonomy" id="3711"/>
    <lineage>
        <taxon>Eukaryota</taxon>
        <taxon>Viridiplantae</taxon>
        <taxon>Streptophyta</taxon>
        <taxon>Embryophyta</taxon>
        <taxon>Tracheophyta</taxon>
        <taxon>Spermatophyta</taxon>
        <taxon>Magnoliopsida</taxon>
        <taxon>eudicotyledons</taxon>
        <taxon>Gunneridae</taxon>
        <taxon>Pentapetalae</taxon>
        <taxon>rosids</taxon>
        <taxon>malvids</taxon>
        <taxon>Brassicales</taxon>
        <taxon>Brassicaceae</taxon>
        <taxon>Brassiceae</taxon>
        <taxon>Brassica</taxon>
    </lineage>
</organism>
<dbReference type="Proteomes" id="UP000694005">
    <property type="component" value="Chromosome A01"/>
</dbReference>
<reference evidence="1 2" key="1">
    <citation type="submission" date="2021-07" db="EMBL/GenBank/DDBJ databases">
        <authorList>
            <consortium name="Genoscope - CEA"/>
            <person name="William W."/>
        </authorList>
    </citation>
    <scope>NUCLEOTIDE SEQUENCE [LARGE SCALE GENOMIC DNA]</scope>
</reference>
<sequence>MIHPFSLKQISFLVVEKLWVSSSQEKTSVEIRDFGVCSERS</sequence>
<name>A0A8D9GYG0_BRACM</name>
<evidence type="ECO:0000313" key="2">
    <source>
        <dbReference type="Proteomes" id="UP000694005"/>
    </source>
</evidence>
<dbReference type="AlphaFoldDB" id="A0A8D9GYG0"/>
<protein>
    <submittedName>
        <fullName evidence="1">Uncharacterized protein</fullName>
    </submittedName>
</protein>
<gene>
    <name evidence="1" type="ORF">BRAPAZ1V2_A01P31730.2</name>
</gene>
<accession>A0A8D9GYG0</accession>
<evidence type="ECO:0000313" key="1">
    <source>
        <dbReference type="EMBL" id="CAG7889097.1"/>
    </source>
</evidence>